<evidence type="ECO:0000313" key="3">
    <source>
        <dbReference type="Proteomes" id="UP001163046"/>
    </source>
</evidence>
<dbReference type="AlphaFoldDB" id="A0A9X0CHW9"/>
<keyword evidence="3" id="KW-1185">Reference proteome</keyword>
<reference evidence="2" key="1">
    <citation type="submission" date="2023-01" db="EMBL/GenBank/DDBJ databases">
        <title>Genome assembly of the deep-sea coral Lophelia pertusa.</title>
        <authorList>
            <person name="Herrera S."/>
            <person name="Cordes E."/>
        </authorList>
    </citation>
    <scope>NUCLEOTIDE SEQUENCE</scope>
    <source>
        <strain evidence="2">USNM1676648</strain>
        <tissue evidence="2">Polyp</tissue>
    </source>
</reference>
<dbReference type="EMBL" id="MU827340">
    <property type="protein sequence ID" value="KAJ7353822.1"/>
    <property type="molecule type" value="Genomic_DNA"/>
</dbReference>
<dbReference type="Pfam" id="PF03732">
    <property type="entry name" value="Retrotrans_gag"/>
    <property type="match status" value="1"/>
</dbReference>
<comment type="caution">
    <text evidence="2">The sequence shown here is derived from an EMBL/GenBank/DDBJ whole genome shotgun (WGS) entry which is preliminary data.</text>
</comment>
<organism evidence="2 3">
    <name type="scientific">Desmophyllum pertusum</name>
    <dbReference type="NCBI Taxonomy" id="174260"/>
    <lineage>
        <taxon>Eukaryota</taxon>
        <taxon>Metazoa</taxon>
        <taxon>Cnidaria</taxon>
        <taxon>Anthozoa</taxon>
        <taxon>Hexacorallia</taxon>
        <taxon>Scleractinia</taxon>
        <taxon>Caryophylliina</taxon>
        <taxon>Caryophylliidae</taxon>
        <taxon>Desmophyllum</taxon>
    </lineage>
</organism>
<sequence>MDKELIEALSKIAQKLGNKDINIAKFYGHDNEDIDQWLEEFDYHLEARDISPTSKTALTQLTVHIAGPAQEYVRALQADQRATLDAVKEALKCCYSRRNREWVQRQKISQRQQKSGEPLGDYVSDMVSKLNKLDMQETTRVYHFIEGLKPELQMEAIETAKEFDALLVRATKSTASAHTSERLLANRIVELVSTLTGKAEPNTGTPQTADTRDTSATNRALLAKIEALNEKFESQKAPVKPVVHRQKTVFWPS</sequence>
<name>A0A9X0CHW9_9CNID</name>
<proteinExistence type="predicted"/>
<dbReference type="PANTHER" id="PTHR33194">
    <property type="entry name" value="ZINC KNUCKLE DOMAINCONTAINING PROTEIN"/>
    <property type="match status" value="1"/>
</dbReference>
<dbReference type="PANTHER" id="PTHR33194:SF4">
    <property type="entry name" value="CCHC-TYPE DOMAIN-CONTAINING PROTEIN"/>
    <property type="match status" value="1"/>
</dbReference>
<accession>A0A9X0CHW9</accession>
<feature type="domain" description="Retrotransposon gag" evidence="1">
    <location>
        <begin position="62"/>
        <end position="150"/>
    </location>
</feature>
<dbReference type="Proteomes" id="UP001163046">
    <property type="component" value="Unassembled WGS sequence"/>
</dbReference>
<dbReference type="InterPro" id="IPR005162">
    <property type="entry name" value="Retrotrans_gag_dom"/>
</dbReference>
<protein>
    <recommendedName>
        <fullName evidence="1">Retrotransposon gag domain-containing protein</fullName>
    </recommendedName>
</protein>
<gene>
    <name evidence="2" type="ORF">OS493_032096</name>
</gene>
<dbReference type="OrthoDB" id="77494at2759"/>
<evidence type="ECO:0000313" key="2">
    <source>
        <dbReference type="EMBL" id="KAJ7353822.1"/>
    </source>
</evidence>
<evidence type="ECO:0000259" key="1">
    <source>
        <dbReference type="Pfam" id="PF03732"/>
    </source>
</evidence>